<dbReference type="EMBL" id="JACHFR010000004">
    <property type="protein sequence ID" value="MBB5219854.1"/>
    <property type="molecule type" value="Genomic_DNA"/>
</dbReference>
<organism evidence="1 2">
    <name type="scientific">Treponema rectale</name>
    <dbReference type="NCBI Taxonomy" id="744512"/>
    <lineage>
        <taxon>Bacteria</taxon>
        <taxon>Pseudomonadati</taxon>
        <taxon>Spirochaetota</taxon>
        <taxon>Spirochaetia</taxon>
        <taxon>Spirochaetales</taxon>
        <taxon>Treponemataceae</taxon>
        <taxon>Treponema</taxon>
    </lineage>
</organism>
<evidence type="ECO:0000313" key="2">
    <source>
        <dbReference type="Proteomes" id="UP000578697"/>
    </source>
</evidence>
<dbReference type="Proteomes" id="UP000578697">
    <property type="component" value="Unassembled WGS sequence"/>
</dbReference>
<gene>
    <name evidence="1" type="ORF">HNP77_002243</name>
</gene>
<accession>A0A840SG37</accession>
<dbReference type="AlphaFoldDB" id="A0A840SG37"/>
<comment type="caution">
    <text evidence="1">The sequence shown here is derived from an EMBL/GenBank/DDBJ whole genome shotgun (WGS) entry which is preliminary data.</text>
</comment>
<dbReference type="RefSeq" id="WP_184653372.1">
    <property type="nucleotide sequence ID" value="NZ_JACHFR010000004.1"/>
</dbReference>
<keyword evidence="2" id="KW-1185">Reference proteome</keyword>
<evidence type="ECO:0000313" key="1">
    <source>
        <dbReference type="EMBL" id="MBB5219854.1"/>
    </source>
</evidence>
<sequence>MEETTSNTQYGSIKISQVVKILIAGIGQSALLDSVERTDFDKTKKMLGRIKTIDDNDSKTSFKQISEFENLLLTFGSWAMMKGYIKSCSFIVLFYYELKSMIHEIDNPLGTAQENVQNHLLFSIRNILVRFFTDMNENYSNDSVLRNWSDTLSIFDVWGISEDYENDISPIKSSFDFLKWMANDKKETEIEWDKLSQDTNLYTKIERWCSRKQRPSWNEIKQFLDVRPFPTDERIAEFEKYKDNEFSNDFYNAFKEVMTKKRTNLHLSDSSLENPAKNEFNGISYIYPAFSNMLFFACFVTNIADSMEEEKLISKEFRSNVRNGLRLFYRDFFFGKLSKKNKEYKENILYMILTDSIYYGKNSDHSIYKKSKEEKLFLKNIGKPFDKKLNYKNILEKFSKEKIGQSTVFYKNWKLGEFYEINGECELAAHFFVEAFEQGRYFAGKYMKPFLFEAINFSSLGNENKTTIRRMVEFAEMLFPNGPNS</sequence>
<name>A0A840SG37_9SPIR</name>
<reference evidence="1 2" key="1">
    <citation type="submission" date="2020-08" db="EMBL/GenBank/DDBJ databases">
        <title>Genomic Encyclopedia of Type Strains, Phase IV (KMG-IV): sequencing the most valuable type-strain genomes for metagenomic binning, comparative biology and taxonomic classification.</title>
        <authorList>
            <person name="Goeker M."/>
        </authorList>
    </citation>
    <scope>NUCLEOTIDE SEQUENCE [LARGE SCALE GENOMIC DNA]</scope>
    <source>
        <strain evidence="1 2">DSM 103679</strain>
    </source>
</reference>
<protein>
    <submittedName>
        <fullName evidence="1">Uncharacterized protein</fullName>
    </submittedName>
</protein>
<proteinExistence type="predicted"/>